<evidence type="ECO:0000313" key="3">
    <source>
        <dbReference type="EMBL" id="OCF32028.1"/>
    </source>
</evidence>
<gene>
    <name evidence="3" type="ORF">I316_06184</name>
</gene>
<feature type="compositionally biased region" description="Polar residues" evidence="1">
    <location>
        <begin position="205"/>
        <end position="222"/>
    </location>
</feature>
<proteinExistence type="predicted"/>
<feature type="compositionally biased region" description="Polar residues" evidence="1">
    <location>
        <begin position="163"/>
        <end position="180"/>
    </location>
</feature>
<dbReference type="EMBL" id="KV700130">
    <property type="protein sequence ID" value="OCF32028.1"/>
    <property type="molecule type" value="Genomic_DNA"/>
</dbReference>
<evidence type="ECO:0000256" key="1">
    <source>
        <dbReference type="SAM" id="MobiDB-lite"/>
    </source>
</evidence>
<accession>A0A1B9GLZ4</accession>
<feature type="chain" id="PRO_5008627180" evidence="2">
    <location>
        <begin position="21"/>
        <end position="248"/>
    </location>
</feature>
<feature type="region of interest" description="Disordered" evidence="1">
    <location>
        <begin position="147"/>
        <end position="248"/>
    </location>
</feature>
<reference evidence="4" key="2">
    <citation type="submission" date="2013-12" db="EMBL/GenBank/DDBJ databases">
        <title>Evolution of pathogenesis and genome organization in the Tremellales.</title>
        <authorList>
            <person name="Cuomo C."/>
            <person name="Litvintseva A."/>
            <person name="Heitman J."/>
            <person name="Chen Y."/>
            <person name="Sun S."/>
            <person name="Springer D."/>
            <person name="Dromer F."/>
            <person name="Young S."/>
            <person name="Zeng Q."/>
            <person name="Chapman S."/>
            <person name="Gujja S."/>
            <person name="Saif S."/>
            <person name="Birren B."/>
        </authorList>
    </citation>
    <scope>NUCLEOTIDE SEQUENCE [LARGE SCALE GENOMIC DNA]</scope>
    <source>
        <strain evidence="4">BCC8398</strain>
    </source>
</reference>
<keyword evidence="2" id="KW-0732">Signal</keyword>
<protein>
    <submittedName>
        <fullName evidence="3">Uncharacterized protein</fullName>
    </submittedName>
</protein>
<organism evidence="3 4">
    <name type="scientific">Kwoniella heveanensis BCC8398</name>
    <dbReference type="NCBI Taxonomy" id="1296120"/>
    <lineage>
        <taxon>Eukaryota</taxon>
        <taxon>Fungi</taxon>
        <taxon>Dikarya</taxon>
        <taxon>Basidiomycota</taxon>
        <taxon>Agaricomycotina</taxon>
        <taxon>Tremellomycetes</taxon>
        <taxon>Tremellales</taxon>
        <taxon>Cryptococcaceae</taxon>
        <taxon>Kwoniella</taxon>
    </lineage>
</organism>
<dbReference type="Proteomes" id="UP000092666">
    <property type="component" value="Unassembled WGS sequence"/>
</dbReference>
<dbReference type="OrthoDB" id="2588536at2759"/>
<dbReference type="AlphaFoldDB" id="A0A1B9GLZ4"/>
<feature type="compositionally biased region" description="Low complexity" evidence="1">
    <location>
        <begin position="78"/>
        <end position="126"/>
    </location>
</feature>
<feature type="signal peptide" evidence="2">
    <location>
        <begin position="1"/>
        <end position="20"/>
    </location>
</feature>
<feature type="compositionally biased region" description="Polar residues" evidence="1">
    <location>
        <begin position="236"/>
        <end position="248"/>
    </location>
</feature>
<reference evidence="3 4" key="1">
    <citation type="submission" date="2013-07" db="EMBL/GenBank/DDBJ databases">
        <title>The Genome Sequence of Cryptococcus heveanensis BCC8398.</title>
        <authorList>
            <consortium name="The Broad Institute Genome Sequencing Platform"/>
            <person name="Cuomo C."/>
            <person name="Litvintseva A."/>
            <person name="Chen Y."/>
            <person name="Heitman J."/>
            <person name="Sun S."/>
            <person name="Springer D."/>
            <person name="Dromer F."/>
            <person name="Young S.K."/>
            <person name="Zeng Q."/>
            <person name="Gargeya S."/>
            <person name="Fitzgerald M."/>
            <person name="Abouelleil A."/>
            <person name="Alvarado L."/>
            <person name="Berlin A.M."/>
            <person name="Chapman S.B."/>
            <person name="Dewar J."/>
            <person name="Goldberg J."/>
            <person name="Griggs A."/>
            <person name="Gujja S."/>
            <person name="Hansen M."/>
            <person name="Howarth C."/>
            <person name="Imamovic A."/>
            <person name="Larimer J."/>
            <person name="McCowan C."/>
            <person name="Murphy C."/>
            <person name="Pearson M."/>
            <person name="Priest M."/>
            <person name="Roberts A."/>
            <person name="Saif S."/>
            <person name="Shea T."/>
            <person name="Sykes S."/>
            <person name="Wortman J."/>
            <person name="Nusbaum C."/>
            <person name="Birren B."/>
        </authorList>
    </citation>
    <scope>NUCLEOTIDE SEQUENCE [LARGE SCALE GENOMIC DNA]</scope>
    <source>
        <strain evidence="3 4">BCC8398</strain>
    </source>
</reference>
<feature type="region of interest" description="Disordered" evidence="1">
    <location>
        <begin position="72"/>
        <end position="130"/>
    </location>
</feature>
<evidence type="ECO:0000313" key="4">
    <source>
        <dbReference type="Proteomes" id="UP000092666"/>
    </source>
</evidence>
<sequence>MHRFSHLILLGLALMPISKAAKIPALPSGWTYVGCLYEGEGQRMLNSSEYHKTQMCGGWGYMTLFSTTATDPSGGGSKVSSSSSATAAPSSLTLKTPTQAAPAVAASTAPSSSTPAAASASASGPAKESVKTIEKVITTTAEGGSTVVATTTLSTETERDSISESANTSSTDDTLLSQPSIAVDGGGPGSGSVLSTSTSTKEEAQQTLPTLGSPTQALTTGNPRLREPSQGVIFGNISSNNDVIPQSP</sequence>
<name>A0A1B9GLZ4_9TREE</name>
<keyword evidence="4" id="KW-1185">Reference proteome</keyword>
<evidence type="ECO:0000256" key="2">
    <source>
        <dbReference type="SAM" id="SignalP"/>
    </source>
</evidence>